<sequence length="259" mass="29144">MDLLQIGAHCSLPSCNDLDFLPIVCNCNKHFCRFHSAPDRHSCPLIVPNDLKPSLSTDRLQRCLVESCNKPSLSQTCLQCLQAFCPDHRYPDSHTCSSRVQPIIDPPRSENARAIFAKHFSSLSGTSKRQTLRTKISINPAKLAQLQKIELIKLRHRALPGDAKDKSVSVPPDQRLHIKVAHTDKVFWFRKTLIAGKVLDLLATQLHFSFSDSTPIDLCKFVDDEQGHVVLRKDQLLAQQVEEPCTLLIRHGCAHTNMS</sequence>
<dbReference type="AlphaFoldDB" id="A0A0C9YCP7"/>
<dbReference type="PROSITE" id="PS51039">
    <property type="entry name" value="ZF_AN1"/>
    <property type="match status" value="1"/>
</dbReference>
<dbReference type="HOGENOM" id="CLU_052358_1_0_1"/>
<dbReference type="InterPro" id="IPR000058">
    <property type="entry name" value="Znf_AN1"/>
</dbReference>
<dbReference type="STRING" id="1095629.A0A0C9YCP7"/>
<evidence type="ECO:0000256" key="4">
    <source>
        <dbReference type="PROSITE-ProRule" id="PRU00449"/>
    </source>
</evidence>
<dbReference type="Proteomes" id="UP000054477">
    <property type="component" value="Unassembled WGS sequence"/>
</dbReference>
<evidence type="ECO:0000259" key="5">
    <source>
        <dbReference type="PROSITE" id="PS51039"/>
    </source>
</evidence>
<evidence type="ECO:0000256" key="2">
    <source>
        <dbReference type="ARBA" id="ARBA00022771"/>
    </source>
</evidence>
<evidence type="ECO:0000256" key="3">
    <source>
        <dbReference type="ARBA" id="ARBA00022833"/>
    </source>
</evidence>
<dbReference type="GO" id="GO:0005737">
    <property type="term" value="C:cytoplasm"/>
    <property type="evidence" value="ECO:0007669"/>
    <property type="project" value="TreeGrafter"/>
</dbReference>
<dbReference type="PANTHER" id="PTHR14677">
    <property type="entry name" value="ARSENITE INDUCUBLE RNA ASSOCIATED PROTEIN AIP-1-RELATED"/>
    <property type="match status" value="1"/>
</dbReference>
<dbReference type="Gene3D" id="4.10.1110.10">
    <property type="entry name" value="AN1-like Zinc finger"/>
    <property type="match status" value="2"/>
</dbReference>
<reference evidence="6 7" key="1">
    <citation type="submission" date="2014-04" db="EMBL/GenBank/DDBJ databases">
        <authorList>
            <consortium name="DOE Joint Genome Institute"/>
            <person name="Kuo A."/>
            <person name="Kohler A."/>
            <person name="Nagy L.G."/>
            <person name="Floudas D."/>
            <person name="Copeland A."/>
            <person name="Barry K.W."/>
            <person name="Cichocki N."/>
            <person name="Veneault-Fourrey C."/>
            <person name="LaButti K."/>
            <person name="Lindquist E.A."/>
            <person name="Lipzen A."/>
            <person name="Lundell T."/>
            <person name="Morin E."/>
            <person name="Murat C."/>
            <person name="Sun H."/>
            <person name="Tunlid A."/>
            <person name="Henrissat B."/>
            <person name="Grigoriev I.V."/>
            <person name="Hibbett D.S."/>
            <person name="Martin F."/>
            <person name="Nordberg H.P."/>
            <person name="Cantor M.N."/>
            <person name="Hua S.X."/>
        </authorList>
    </citation>
    <scope>NUCLEOTIDE SEQUENCE [LARGE SCALE GENOMIC DNA]</scope>
    <source>
        <strain evidence="6 7">LaAM-08-1</strain>
    </source>
</reference>
<feature type="domain" description="AN1-type" evidence="5">
    <location>
        <begin position="4"/>
        <end position="51"/>
    </location>
</feature>
<dbReference type="SUPFAM" id="SSF118310">
    <property type="entry name" value="AN1-like Zinc finger"/>
    <property type="match status" value="2"/>
</dbReference>
<evidence type="ECO:0000256" key="1">
    <source>
        <dbReference type="ARBA" id="ARBA00022723"/>
    </source>
</evidence>
<dbReference type="Pfam" id="PF01428">
    <property type="entry name" value="zf-AN1"/>
    <property type="match status" value="2"/>
</dbReference>
<protein>
    <recommendedName>
        <fullName evidence="5">AN1-type domain-containing protein</fullName>
    </recommendedName>
</protein>
<keyword evidence="1" id="KW-0479">Metal-binding</keyword>
<evidence type="ECO:0000313" key="6">
    <source>
        <dbReference type="EMBL" id="KIK08127.1"/>
    </source>
</evidence>
<accession>A0A0C9YCP7</accession>
<keyword evidence="2 4" id="KW-0863">Zinc-finger</keyword>
<name>A0A0C9YCP7_9AGAR</name>
<dbReference type="OrthoDB" id="431929at2759"/>
<dbReference type="InterPro" id="IPR035896">
    <property type="entry name" value="AN1-like_Znf"/>
</dbReference>
<evidence type="ECO:0000313" key="7">
    <source>
        <dbReference type="Proteomes" id="UP000054477"/>
    </source>
</evidence>
<gene>
    <name evidence="6" type="ORF">K443DRAFT_672609</name>
</gene>
<keyword evidence="3" id="KW-0862">Zinc</keyword>
<reference evidence="7" key="2">
    <citation type="submission" date="2015-01" db="EMBL/GenBank/DDBJ databases">
        <title>Evolutionary Origins and Diversification of the Mycorrhizal Mutualists.</title>
        <authorList>
            <consortium name="DOE Joint Genome Institute"/>
            <consortium name="Mycorrhizal Genomics Consortium"/>
            <person name="Kohler A."/>
            <person name="Kuo A."/>
            <person name="Nagy L.G."/>
            <person name="Floudas D."/>
            <person name="Copeland A."/>
            <person name="Barry K.W."/>
            <person name="Cichocki N."/>
            <person name="Veneault-Fourrey C."/>
            <person name="LaButti K."/>
            <person name="Lindquist E.A."/>
            <person name="Lipzen A."/>
            <person name="Lundell T."/>
            <person name="Morin E."/>
            <person name="Murat C."/>
            <person name="Riley R."/>
            <person name="Ohm R."/>
            <person name="Sun H."/>
            <person name="Tunlid A."/>
            <person name="Henrissat B."/>
            <person name="Grigoriev I.V."/>
            <person name="Hibbett D.S."/>
            <person name="Martin F."/>
        </authorList>
    </citation>
    <scope>NUCLEOTIDE SEQUENCE [LARGE SCALE GENOMIC DNA]</scope>
    <source>
        <strain evidence="7">LaAM-08-1</strain>
    </source>
</reference>
<dbReference type="PANTHER" id="PTHR14677:SF20">
    <property type="entry name" value="ZINC FINGER AN1-TYPE CONTAINING 2A-RELATED"/>
    <property type="match status" value="1"/>
</dbReference>
<keyword evidence="7" id="KW-1185">Reference proteome</keyword>
<proteinExistence type="predicted"/>
<dbReference type="GO" id="GO:0008270">
    <property type="term" value="F:zinc ion binding"/>
    <property type="evidence" value="ECO:0007669"/>
    <property type="project" value="UniProtKB-KW"/>
</dbReference>
<organism evidence="6 7">
    <name type="scientific">Laccaria amethystina LaAM-08-1</name>
    <dbReference type="NCBI Taxonomy" id="1095629"/>
    <lineage>
        <taxon>Eukaryota</taxon>
        <taxon>Fungi</taxon>
        <taxon>Dikarya</taxon>
        <taxon>Basidiomycota</taxon>
        <taxon>Agaricomycotina</taxon>
        <taxon>Agaricomycetes</taxon>
        <taxon>Agaricomycetidae</taxon>
        <taxon>Agaricales</taxon>
        <taxon>Agaricineae</taxon>
        <taxon>Hydnangiaceae</taxon>
        <taxon>Laccaria</taxon>
    </lineage>
</organism>
<dbReference type="SMART" id="SM00154">
    <property type="entry name" value="ZnF_AN1"/>
    <property type="match status" value="2"/>
</dbReference>
<dbReference type="EMBL" id="KN838543">
    <property type="protein sequence ID" value="KIK08127.1"/>
    <property type="molecule type" value="Genomic_DNA"/>
</dbReference>